<feature type="region of interest" description="Disordered" evidence="1">
    <location>
        <begin position="41"/>
        <end position="64"/>
    </location>
</feature>
<name>A0AAD7DLX2_MYCRO</name>
<gene>
    <name evidence="2" type="ORF">B0H17DRAFT_537654</name>
</gene>
<dbReference type="Proteomes" id="UP001221757">
    <property type="component" value="Unassembled WGS sequence"/>
</dbReference>
<evidence type="ECO:0000313" key="2">
    <source>
        <dbReference type="EMBL" id="KAJ7692616.1"/>
    </source>
</evidence>
<evidence type="ECO:0000256" key="1">
    <source>
        <dbReference type="SAM" id="MobiDB-lite"/>
    </source>
</evidence>
<reference evidence="2" key="1">
    <citation type="submission" date="2023-03" db="EMBL/GenBank/DDBJ databases">
        <title>Massive genome expansion in bonnet fungi (Mycena s.s.) driven by repeated elements and novel gene families across ecological guilds.</title>
        <authorList>
            <consortium name="Lawrence Berkeley National Laboratory"/>
            <person name="Harder C.B."/>
            <person name="Miyauchi S."/>
            <person name="Viragh M."/>
            <person name="Kuo A."/>
            <person name="Thoen E."/>
            <person name="Andreopoulos B."/>
            <person name="Lu D."/>
            <person name="Skrede I."/>
            <person name="Drula E."/>
            <person name="Henrissat B."/>
            <person name="Morin E."/>
            <person name="Kohler A."/>
            <person name="Barry K."/>
            <person name="LaButti K."/>
            <person name="Morin E."/>
            <person name="Salamov A."/>
            <person name="Lipzen A."/>
            <person name="Mereny Z."/>
            <person name="Hegedus B."/>
            <person name="Baldrian P."/>
            <person name="Stursova M."/>
            <person name="Weitz H."/>
            <person name="Taylor A."/>
            <person name="Grigoriev I.V."/>
            <person name="Nagy L.G."/>
            <person name="Martin F."/>
            <person name="Kauserud H."/>
        </authorList>
    </citation>
    <scope>NUCLEOTIDE SEQUENCE</scope>
    <source>
        <strain evidence="2">CBHHK067</strain>
    </source>
</reference>
<proteinExistence type="predicted"/>
<evidence type="ECO:0000313" key="3">
    <source>
        <dbReference type="Proteomes" id="UP001221757"/>
    </source>
</evidence>
<keyword evidence="3" id="KW-1185">Reference proteome</keyword>
<organism evidence="2 3">
    <name type="scientific">Mycena rosella</name>
    <name type="common">Pink bonnet</name>
    <name type="synonym">Agaricus rosellus</name>
    <dbReference type="NCBI Taxonomy" id="1033263"/>
    <lineage>
        <taxon>Eukaryota</taxon>
        <taxon>Fungi</taxon>
        <taxon>Dikarya</taxon>
        <taxon>Basidiomycota</taxon>
        <taxon>Agaricomycotina</taxon>
        <taxon>Agaricomycetes</taxon>
        <taxon>Agaricomycetidae</taxon>
        <taxon>Agaricales</taxon>
        <taxon>Marasmiineae</taxon>
        <taxon>Mycenaceae</taxon>
        <taxon>Mycena</taxon>
    </lineage>
</organism>
<sequence length="270" mass="29955">MGHKPHPTSDGGVWRFSSIDPPVGTGATHIRTSGSFHPVSIPTYASHGESSPTHGPSGFPKAEHSVGSSTLERMLYMTLLIGVKDPLDGVPSCSVEIFKRIARTKPVFLHDFVHNLMVERVPPEDMRFILSMCCAVETLHILPNAPLGPTEHPAISTMPLRHLYCHLPDPRPANPIRIIPPPAVQQHYTLGVVRRIPRGRRGGRRASCHSAPHALGVEFLSVQYLHQNSRRLKITVRTPHSSTSADTLLHRACKPHRRSTFRNDVPPRLY</sequence>
<protein>
    <submittedName>
        <fullName evidence="2">Uncharacterized protein</fullName>
    </submittedName>
</protein>
<comment type="caution">
    <text evidence="2">The sequence shown here is derived from an EMBL/GenBank/DDBJ whole genome shotgun (WGS) entry which is preliminary data.</text>
</comment>
<dbReference type="EMBL" id="JARKIE010000051">
    <property type="protein sequence ID" value="KAJ7692616.1"/>
    <property type="molecule type" value="Genomic_DNA"/>
</dbReference>
<accession>A0AAD7DLX2</accession>
<dbReference type="AlphaFoldDB" id="A0AAD7DLX2"/>